<protein>
    <recommendedName>
        <fullName evidence="2">DDE-1 domain-containing protein</fullName>
    </recommendedName>
</protein>
<dbReference type="EMBL" id="CAKOFQ010007118">
    <property type="protein sequence ID" value="CAH1991599.1"/>
    <property type="molecule type" value="Genomic_DNA"/>
</dbReference>
<sequence length="409" mass="46547">MSHHNFRTRPDDIYEYNMDETGVKTSDSKPPRVISVKGKKQVGVVATAEKGQLTTVICACSATDRFIPPCFIFGQRKRMNERLLDGAPNGSQAWVSDSGWINNSTFNNWLQIFIDKTRPTSFINFRQSHYSSKLGSFEFSSTKACNYGQYSPYTSHKQQLLDVSVYRSFKVAFEQALDTFQKNHPGRRVNHFDIARLVCTAYEKSAIVQNATSGFRKAGIFPFNRHLFTDLDFAPDTVYKEQSNTTVTDGADKNKDPVVTENSALNNDNALIENPCDVINDPVENNNTDEPPVVNDSEDKQKEEDKVNFDHKQNEMTEDSMLETRSSVIDKSWYQPSTSYYIPPIEILPPPKVTLTIKKRKVRYQKSEILTSSPFKNAIEMKNENKAKPKLLFNRTIKGKQDNSKEIGT</sequence>
<feature type="compositionally biased region" description="Polar residues" evidence="1">
    <location>
        <begin position="260"/>
        <end position="269"/>
    </location>
</feature>
<gene>
    <name evidence="3" type="ORF">ACAOBT_LOCUS20374</name>
</gene>
<evidence type="ECO:0000259" key="2">
    <source>
        <dbReference type="Pfam" id="PF03184"/>
    </source>
</evidence>
<keyword evidence="4" id="KW-1185">Reference proteome</keyword>
<proteinExistence type="predicted"/>
<dbReference type="GO" id="GO:0003676">
    <property type="term" value="F:nucleic acid binding"/>
    <property type="evidence" value="ECO:0007669"/>
    <property type="project" value="InterPro"/>
</dbReference>
<dbReference type="Pfam" id="PF03184">
    <property type="entry name" value="DDE_1"/>
    <property type="match status" value="1"/>
</dbReference>
<reference evidence="3" key="1">
    <citation type="submission" date="2022-03" db="EMBL/GenBank/DDBJ databases">
        <authorList>
            <person name="Sayadi A."/>
        </authorList>
    </citation>
    <scope>NUCLEOTIDE SEQUENCE</scope>
</reference>
<evidence type="ECO:0000256" key="1">
    <source>
        <dbReference type="SAM" id="MobiDB-lite"/>
    </source>
</evidence>
<accession>A0A9P0LC12</accession>
<dbReference type="AlphaFoldDB" id="A0A9P0LC12"/>
<dbReference type="Proteomes" id="UP001152888">
    <property type="component" value="Unassembled WGS sequence"/>
</dbReference>
<organism evidence="3 4">
    <name type="scientific">Acanthoscelides obtectus</name>
    <name type="common">Bean weevil</name>
    <name type="synonym">Bruchus obtectus</name>
    <dbReference type="NCBI Taxonomy" id="200917"/>
    <lineage>
        <taxon>Eukaryota</taxon>
        <taxon>Metazoa</taxon>
        <taxon>Ecdysozoa</taxon>
        <taxon>Arthropoda</taxon>
        <taxon>Hexapoda</taxon>
        <taxon>Insecta</taxon>
        <taxon>Pterygota</taxon>
        <taxon>Neoptera</taxon>
        <taxon>Endopterygota</taxon>
        <taxon>Coleoptera</taxon>
        <taxon>Polyphaga</taxon>
        <taxon>Cucujiformia</taxon>
        <taxon>Chrysomeloidea</taxon>
        <taxon>Chrysomelidae</taxon>
        <taxon>Bruchinae</taxon>
        <taxon>Bruchini</taxon>
        <taxon>Acanthoscelides</taxon>
    </lineage>
</organism>
<evidence type="ECO:0000313" key="4">
    <source>
        <dbReference type="Proteomes" id="UP001152888"/>
    </source>
</evidence>
<evidence type="ECO:0000313" key="3">
    <source>
        <dbReference type="EMBL" id="CAH1991599.1"/>
    </source>
</evidence>
<feature type="region of interest" description="Disordered" evidence="1">
    <location>
        <begin position="244"/>
        <end position="305"/>
    </location>
</feature>
<comment type="caution">
    <text evidence="3">The sequence shown here is derived from an EMBL/GenBank/DDBJ whole genome shotgun (WGS) entry which is preliminary data.</text>
</comment>
<feature type="domain" description="DDE-1" evidence="2">
    <location>
        <begin position="52"/>
        <end position="173"/>
    </location>
</feature>
<name>A0A9P0LC12_ACAOB</name>
<dbReference type="InterPro" id="IPR004875">
    <property type="entry name" value="DDE_SF_endonuclease_dom"/>
</dbReference>
<dbReference type="OrthoDB" id="8194222at2759"/>